<keyword evidence="4 7" id="KW-0812">Transmembrane</keyword>
<sequence length="252" mass="27806">MSMVQIQILGLIACRVFSFMSVAPILSERNFPNPCKLILGGGLILSAFSLAAAFEKEVALAVFILMAVKETIFGLAMGYLCRLVFFGVMITGQFIDFQDGFIMAQAYDPTMQASTSQFGKMYYWLAIMVFFASGLYRQMIRDLMTSFDIVSLGYPTLTDESIGGIVKLFAKTFEMAFNMGAPIIISILVIDIVLGILSRSIPQLNVLMLSLNVKTTVSFIVCVLVLPNMVDFLASNFSEMIQNMADFIKSIA</sequence>
<dbReference type="AlphaFoldDB" id="A0A837IR46"/>
<dbReference type="Proteomes" id="UP000035618">
    <property type="component" value="Unassembled WGS sequence"/>
</dbReference>
<keyword evidence="8" id="KW-0966">Cell projection</keyword>
<keyword evidence="5 7" id="KW-1133">Transmembrane helix</keyword>
<reference evidence="8 9" key="1">
    <citation type="journal article" date="2015" name="BMC Microbiol.">
        <title>Lactobacillus ruminis strains cluster according to their mammalian gut source.</title>
        <authorList>
            <person name="O' Donnell M.M."/>
            <person name="Harris H.M."/>
            <person name="Lynch D.B."/>
            <person name="Ross R.P."/>
            <person name="O'Toole P.W."/>
        </authorList>
    </citation>
    <scope>NUCLEOTIDE SEQUENCE [LARGE SCALE GENOMIC DNA]</scope>
    <source>
        <strain evidence="8 9">ATCC 27780</strain>
    </source>
</reference>
<organism evidence="8 9">
    <name type="scientific">Ligilactobacillus ruminis</name>
    <dbReference type="NCBI Taxonomy" id="1623"/>
    <lineage>
        <taxon>Bacteria</taxon>
        <taxon>Bacillati</taxon>
        <taxon>Bacillota</taxon>
        <taxon>Bacilli</taxon>
        <taxon>Lactobacillales</taxon>
        <taxon>Lactobacillaceae</taxon>
        <taxon>Ligilactobacillus</taxon>
    </lineage>
</organism>
<evidence type="ECO:0000256" key="1">
    <source>
        <dbReference type="ARBA" id="ARBA00004651"/>
    </source>
</evidence>
<keyword evidence="6 7" id="KW-0472">Membrane</keyword>
<feature type="transmembrane region" description="Helical" evidence="7">
    <location>
        <begin position="37"/>
        <end position="65"/>
    </location>
</feature>
<accession>A0A837IR46</accession>
<evidence type="ECO:0000313" key="8">
    <source>
        <dbReference type="EMBL" id="KLA46252.1"/>
    </source>
</evidence>
<evidence type="ECO:0000256" key="3">
    <source>
        <dbReference type="ARBA" id="ARBA00022475"/>
    </source>
</evidence>
<proteinExistence type="inferred from homology"/>
<feature type="transmembrane region" description="Helical" evidence="7">
    <location>
        <begin position="121"/>
        <end position="137"/>
    </location>
</feature>
<evidence type="ECO:0000256" key="2">
    <source>
        <dbReference type="ARBA" id="ARBA00009772"/>
    </source>
</evidence>
<protein>
    <submittedName>
        <fullName evidence="8">Flagellar biosynthetic protein fliR</fullName>
    </submittedName>
</protein>
<keyword evidence="3" id="KW-1003">Cell membrane</keyword>
<dbReference type="PANTHER" id="PTHR30065:SF1">
    <property type="entry name" value="SURFACE PRESENTATION OF ANTIGENS PROTEIN SPAR"/>
    <property type="match status" value="1"/>
</dbReference>
<name>A0A837IR46_9LACO</name>
<gene>
    <name evidence="8" type="ORF">LRB_337</name>
</gene>
<evidence type="ECO:0000256" key="7">
    <source>
        <dbReference type="SAM" id="Phobius"/>
    </source>
</evidence>
<keyword evidence="8" id="KW-0282">Flagellum</keyword>
<dbReference type="InterPro" id="IPR002010">
    <property type="entry name" value="T3SS_IM_R"/>
</dbReference>
<dbReference type="EMBL" id="JHAJ01000069">
    <property type="protein sequence ID" value="KLA46252.1"/>
    <property type="molecule type" value="Genomic_DNA"/>
</dbReference>
<dbReference type="GO" id="GO:0006605">
    <property type="term" value="P:protein targeting"/>
    <property type="evidence" value="ECO:0007669"/>
    <property type="project" value="InterPro"/>
</dbReference>
<comment type="similarity">
    <text evidence="2">Belongs to the FliR/MopE/SpaR family.</text>
</comment>
<keyword evidence="8" id="KW-0969">Cilium</keyword>
<comment type="subcellular location">
    <subcellularLocation>
        <location evidence="1">Cell membrane</location>
        <topology evidence="1">Multi-pass membrane protein</topology>
    </subcellularLocation>
</comment>
<dbReference type="PANTHER" id="PTHR30065">
    <property type="entry name" value="FLAGELLAR BIOSYNTHETIC PROTEIN FLIR"/>
    <property type="match status" value="1"/>
</dbReference>
<evidence type="ECO:0000313" key="9">
    <source>
        <dbReference type="Proteomes" id="UP000035618"/>
    </source>
</evidence>
<dbReference type="PRINTS" id="PR00953">
    <property type="entry name" value="TYPE3IMRPROT"/>
</dbReference>
<evidence type="ECO:0000256" key="4">
    <source>
        <dbReference type="ARBA" id="ARBA00022692"/>
    </source>
</evidence>
<evidence type="ECO:0000256" key="5">
    <source>
        <dbReference type="ARBA" id="ARBA00022989"/>
    </source>
</evidence>
<dbReference type="RefSeq" id="WP_046922503.1">
    <property type="nucleotide sequence ID" value="NZ_JHAJ01000069.1"/>
</dbReference>
<evidence type="ECO:0000256" key="6">
    <source>
        <dbReference type="ARBA" id="ARBA00023136"/>
    </source>
</evidence>
<dbReference type="GO" id="GO:0005886">
    <property type="term" value="C:plasma membrane"/>
    <property type="evidence" value="ECO:0007669"/>
    <property type="project" value="UniProtKB-SubCell"/>
</dbReference>
<comment type="caution">
    <text evidence="8">The sequence shown here is derived from an EMBL/GenBank/DDBJ whole genome shotgun (WGS) entry which is preliminary data.</text>
</comment>
<feature type="transmembrane region" description="Helical" evidence="7">
    <location>
        <begin position="176"/>
        <end position="197"/>
    </location>
</feature>
<dbReference type="Pfam" id="PF01311">
    <property type="entry name" value="Bac_export_1"/>
    <property type="match status" value="1"/>
</dbReference>